<organism evidence="11 12">
    <name type="scientific">Rhizoctonia solani 123E</name>
    <dbReference type="NCBI Taxonomy" id="1423351"/>
    <lineage>
        <taxon>Eukaryota</taxon>
        <taxon>Fungi</taxon>
        <taxon>Dikarya</taxon>
        <taxon>Basidiomycota</taxon>
        <taxon>Agaricomycotina</taxon>
        <taxon>Agaricomycetes</taxon>
        <taxon>Cantharellales</taxon>
        <taxon>Ceratobasidiaceae</taxon>
        <taxon>Rhizoctonia</taxon>
    </lineage>
</organism>
<dbReference type="GO" id="GO:0020037">
    <property type="term" value="F:heme binding"/>
    <property type="evidence" value="ECO:0007669"/>
    <property type="project" value="InterPro"/>
</dbReference>
<evidence type="ECO:0000256" key="8">
    <source>
        <dbReference type="ARBA" id="ARBA00023033"/>
    </source>
</evidence>
<dbReference type="PANTHER" id="PTHR24305">
    <property type="entry name" value="CYTOCHROME P450"/>
    <property type="match status" value="1"/>
</dbReference>
<comment type="caution">
    <text evidence="11">The sequence shown here is derived from an EMBL/GenBank/DDBJ whole genome shotgun (WGS) entry which is preliminary data.</text>
</comment>
<dbReference type="PRINTS" id="PR00463">
    <property type="entry name" value="EP450I"/>
</dbReference>
<dbReference type="InterPro" id="IPR017972">
    <property type="entry name" value="Cyt_P450_CS"/>
</dbReference>
<dbReference type="InterPro" id="IPR036396">
    <property type="entry name" value="Cyt_P450_sf"/>
</dbReference>
<dbReference type="EMBL" id="AZST01001280">
    <property type="protein sequence ID" value="KEP46110.1"/>
    <property type="molecule type" value="Genomic_DNA"/>
</dbReference>
<dbReference type="GO" id="GO:0005506">
    <property type="term" value="F:iron ion binding"/>
    <property type="evidence" value="ECO:0007669"/>
    <property type="project" value="InterPro"/>
</dbReference>
<evidence type="ECO:0000256" key="4">
    <source>
        <dbReference type="ARBA" id="ARBA00022617"/>
    </source>
</evidence>
<evidence type="ECO:0000256" key="5">
    <source>
        <dbReference type="ARBA" id="ARBA00022723"/>
    </source>
</evidence>
<comment type="pathway">
    <text evidence="2">Secondary metabolite biosynthesis.</text>
</comment>
<protein>
    <submittedName>
        <fullName evidence="11">Putative cytochrome P450 family benzoate 4-monooxygenase</fullName>
    </submittedName>
</protein>
<dbReference type="AlphaFoldDB" id="A0A074RL95"/>
<dbReference type="GO" id="GO:0004497">
    <property type="term" value="F:monooxygenase activity"/>
    <property type="evidence" value="ECO:0007669"/>
    <property type="project" value="UniProtKB-KW"/>
</dbReference>
<evidence type="ECO:0000313" key="11">
    <source>
        <dbReference type="EMBL" id="KEP46110.1"/>
    </source>
</evidence>
<comment type="similarity">
    <text evidence="3 10">Belongs to the cytochrome P450 family.</text>
</comment>
<accession>A0A074RL95</accession>
<keyword evidence="7 9" id="KW-0408">Iron</keyword>
<dbReference type="PANTHER" id="PTHR24305:SF29">
    <property type="entry name" value="BENZOATE-PARA-HYDROXYLASE"/>
    <property type="match status" value="1"/>
</dbReference>
<dbReference type="InterPro" id="IPR002401">
    <property type="entry name" value="Cyt_P450_E_grp-I"/>
</dbReference>
<evidence type="ECO:0000256" key="2">
    <source>
        <dbReference type="ARBA" id="ARBA00005179"/>
    </source>
</evidence>
<dbReference type="InterPro" id="IPR001128">
    <property type="entry name" value="Cyt_P450"/>
</dbReference>
<dbReference type="Proteomes" id="UP000027456">
    <property type="component" value="Unassembled WGS sequence"/>
</dbReference>
<keyword evidence="12" id="KW-1185">Reference proteome</keyword>
<evidence type="ECO:0000256" key="3">
    <source>
        <dbReference type="ARBA" id="ARBA00010617"/>
    </source>
</evidence>
<comment type="cofactor">
    <cofactor evidence="1 9">
        <name>heme</name>
        <dbReference type="ChEBI" id="CHEBI:30413"/>
    </cofactor>
</comment>
<evidence type="ECO:0000256" key="1">
    <source>
        <dbReference type="ARBA" id="ARBA00001971"/>
    </source>
</evidence>
<proteinExistence type="inferred from homology"/>
<evidence type="ECO:0000313" key="12">
    <source>
        <dbReference type="Proteomes" id="UP000027456"/>
    </source>
</evidence>
<keyword evidence="5 9" id="KW-0479">Metal-binding</keyword>
<keyword evidence="6 10" id="KW-0560">Oxidoreductase</keyword>
<sequence length="122" mass="14362">MSGAWWRWGRQPAPTGDYQFLGFSRVHRSQEVWGDDAEEFRPERWLERDVGKEFNPFSFGPRACVGRNLASMEVLIIIASVFHRYNFQLSEPDQKLYTREGFLRKPLECVLGVERRDVNLPQ</sequence>
<dbReference type="SUPFAM" id="SSF48264">
    <property type="entry name" value="Cytochrome P450"/>
    <property type="match status" value="1"/>
</dbReference>
<reference evidence="11 12" key="1">
    <citation type="submission" date="2013-12" db="EMBL/GenBank/DDBJ databases">
        <authorList>
            <person name="Cubeta M."/>
            <person name="Pakala S."/>
            <person name="Fedorova N."/>
            <person name="Thomas E."/>
            <person name="Dean R."/>
            <person name="Jabaji S."/>
            <person name="Neate S."/>
            <person name="Toda T."/>
            <person name="Tavantzis S."/>
            <person name="Vilgalys R."/>
            <person name="Bharathan N."/>
            <person name="Pakala S."/>
            <person name="Losada L.S."/>
            <person name="Zafar N."/>
            <person name="Nierman W."/>
        </authorList>
    </citation>
    <scope>NUCLEOTIDE SEQUENCE [LARGE SCALE GENOMIC DNA]</scope>
    <source>
        <strain evidence="11 12">123E</strain>
    </source>
</reference>
<name>A0A074RL95_9AGAM</name>
<feature type="binding site" description="axial binding residue" evidence="9">
    <location>
        <position position="64"/>
    </location>
    <ligand>
        <name>heme</name>
        <dbReference type="ChEBI" id="CHEBI:30413"/>
    </ligand>
    <ligandPart>
        <name>Fe</name>
        <dbReference type="ChEBI" id="CHEBI:18248"/>
    </ligandPart>
</feature>
<evidence type="ECO:0000256" key="10">
    <source>
        <dbReference type="RuleBase" id="RU000461"/>
    </source>
</evidence>
<keyword evidence="4 9" id="KW-0349">Heme</keyword>
<evidence type="ECO:0000256" key="7">
    <source>
        <dbReference type="ARBA" id="ARBA00023004"/>
    </source>
</evidence>
<dbReference type="Pfam" id="PF00067">
    <property type="entry name" value="p450"/>
    <property type="match status" value="1"/>
</dbReference>
<dbReference type="InterPro" id="IPR050121">
    <property type="entry name" value="Cytochrome_P450_monoxygenase"/>
</dbReference>
<dbReference type="OrthoDB" id="1470350at2759"/>
<evidence type="ECO:0000256" key="9">
    <source>
        <dbReference type="PIRSR" id="PIRSR602401-1"/>
    </source>
</evidence>
<dbReference type="HOGENOM" id="CLU_2028050_0_0_1"/>
<dbReference type="PROSITE" id="PS00086">
    <property type="entry name" value="CYTOCHROME_P450"/>
    <property type="match status" value="1"/>
</dbReference>
<evidence type="ECO:0000256" key="6">
    <source>
        <dbReference type="ARBA" id="ARBA00023002"/>
    </source>
</evidence>
<dbReference type="GO" id="GO:0016705">
    <property type="term" value="F:oxidoreductase activity, acting on paired donors, with incorporation or reduction of molecular oxygen"/>
    <property type="evidence" value="ECO:0007669"/>
    <property type="project" value="InterPro"/>
</dbReference>
<gene>
    <name evidence="11" type="ORF">V565_218330</name>
</gene>
<dbReference type="Gene3D" id="1.10.630.10">
    <property type="entry name" value="Cytochrome P450"/>
    <property type="match status" value="1"/>
</dbReference>
<keyword evidence="8 10" id="KW-0503">Monooxygenase</keyword>
<dbReference type="STRING" id="1423351.A0A074RL95"/>